<evidence type="ECO:0000256" key="7">
    <source>
        <dbReference type="RuleBase" id="RU365024"/>
    </source>
</evidence>
<dbReference type="Gene3D" id="3.30.870.10">
    <property type="entry name" value="Endonuclease Chain A"/>
    <property type="match status" value="1"/>
</dbReference>
<gene>
    <name evidence="8" type="ORF">H1R20_g4592</name>
</gene>
<dbReference type="GO" id="GO:0032049">
    <property type="term" value="P:cardiolipin biosynthetic process"/>
    <property type="evidence" value="ECO:0007669"/>
    <property type="project" value="InterPro"/>
</dbReference>
<organism evidence="8 9">
    <name type="scientific">Candolleomyces eurysporus</name>
    <dbReference type="NCBI Taxonomy" id="2828524"/>
    <lineage>
        <taxon>Eukaryota</taxon>
        <taxon>Fungi</taxon>
        <taxon>Dikarya</taxon>
        <taxon>Basidiomycota</taxon>
        <taxon>Agaricomycotina</taxon>
        <taxon>Agaricomycetes</taxon>
        <taxon>Agaricomycetidae</taxon>
        <taxon>Agaricales</taxon>
        <taxon>Agaricineae</taxon>
        <taxon>Psathyrellaceae</taxon>
        <taxon>Candolleomyces</taxon>
    </lineage>
</organism>
<evidence type="ECO:0000313" key="8">
    <source>
        <dbReference type="EMBL" id="KAJ2932479.1"/>
    </source>
</evidence>
<evidence type="ECO:0000256" key="3">
    <source>
        <dbReference type="ARBA" id="ARBA00022737"/>
    </source>
</evidence>
<protein>
    <recommendedName>
        <fullName evidence="7">CDP-diacylglycerol--glycerol-3-phosphate 3-phosphatidyltransferase</fullName>
        <ecNumber evidence="7">2.7.8.5</ecNumber>
    </recommendedName>
</protein>
<sequence>MILSSPNLDCRIVAASPQANGFYGSSGLSGRIPEGYTLYEQRFTNAVKRAGRLWRKDSSSVLGGQGVLLSEWSKPGWTYHAKGIWLSPDSTSAPILTLFGSTNLNARSAHLDTELSFLMVFPTEPGKDEPESSTSSISELRIALAQEVARIRENTVDWQGWERKVRSTTKMIVWLLKGML</sequence>
<proteinExistence type="inferred from homology"/>
<keyword evidence="9" id="KW-1185">Reference proteome</keyword>
<name>A0A9W8JEA9_9AGAR</name>
<keyword evidence="7" id="KW-0547">Nucleotide-binding</keyword>
<comment type="caution">
    <text evidence="8">The sequence shown here is derived from an EMBL/GenBank/DDBJ whole genome shotgun (WGS) entry which is preliminary data.</text>
</comment>
<comment type="function">
    <text evidence="7">Functions in the biosynthesis of the anionic phospholipids phosphatidylglycerol and cardiolipin.</text>
</comment>
<evidence type="ECO:0000256" key="6">
    <source>
        <dbReference type="ARBA" id="ARBA00023264"/>
    </source>
</evidence>
<comment type="subcellular location">
    <subcellularLocation>
        <location evidence="7">Mitochondrion</location>
    </subcellularLocation>
</comment>
<feature type="non-terminal residue" evidence="8">
    <location>
        <position position="1"/>
    </location>
</feature>
<keyword evidence="6 7" id="KW-1208">Phospholipid metabolism</keyword>
<comment type="pathway">
    <text evidence="7">Phospholipid metabolism; phosphatidylglycerol biosynthesis; phosphatidylglycerol from CDP-diacylglycerol: step 1/2.</text>
</comment>
<dbReference type="GO" id="GO:0005739">
    <property type="term" value="C:mitochondrion"/>
    <property type="evidence" value="ECO:0007669"/>
    <property type="project" value="UniProtKB-SubCell"/>
</dbReference>
<dbReference type="GO" id="GO:0005524">
    <property type="term" value="F:ATP binding"/>
    <property type="evidence" value="ECO:0007669"/>
    <property type="project" value="UniProtKB-KW"/>
</dbReference>
<reference evidence="8" key="1">
    <citation type="submission" date="2022-06" db="EMBL/GenBank/DDBJ databases">
        <title>Genome Sequence of Candolleomyces eurysporus.</title>
        <authorList>
            <person name="Buettner E."/>
        </authorList>
    </citation>
    <scope>NUCLEOTIDE SEQUENCE</scope>
    <source>
        <strain evidence="8">VTCC 930004</strain>
    </source>
</reference>
<comment type="similarity">
    <text evidence="7">Belongs to the CDP-alcohol phosphatidyltransferase class-II family.</text>
</comment>
<dbReference type="Proteomes" id="UP001140091">
    <property type="component" value="Unassembled WGS sequence"/>
</dbReference>
<dbReference type="EC" id="2.7.8.5" evidence="7"/>
<keyword evidence="3" id="KW-0677">Repeat</keyword>
<keyword evidence="1 7" id="KW-0444">Lipid biosynthesis</keyword>
<keyword evidence="7" id="KW-0067">ATP-binding</keyword>
<dbReference type="EMBL" id="JANBPK010000771">
    <property type="protein sequence ID" value="KAJ2932479.1"/>
    <property type="molecule type" value="Genomic_DNA"/>
</dbReference>
<evidence type="ECO:0000313" key="9">
    <source>
        <dbReference type="Proteomes" id="UP001140091"/>
    </source>
</evidence>
<evidence type="ECO:0000256" key="2">
    <source>
        <dbReference type="ARBA" id="ARBA00022679"/>
    </source>
</evidence>
<evidence type="ECO:0000256" key="1">
    <source>
        <dbReference type="ARBA" id="ARBA00022516"/>
    </source>
</evidence>
<dbReference type="PANTHER" id="PTHR12586">
    <property type="entry name" value="CDP-DIACYLGLYCEROL--SERINE O-PHOSPHATIDYLTRANSFERASE"/>
    <property type="match status" value="1"/>
</dbReference>
<dbReference type="PANTHER" id="PTHR12586:SF1">
    <property type="entry name" value="CDP-DIACYLGLYCEROL--GLYCEROL-3-PHOSPHATE 3-PHOSPHATIDYLTRANSFERASE, MITOCHONDRIAL"/>
    <property type="match status" value="1"/>
</dbReference>
<dbReference type="InterPro" id="IPR016270">
    <property type="entry name" value="PGS1"/>
</dbReference>
<accession>A0A9W8JEA9</accession>
<evidence type="ECO:0000256" key="4">
    <source>
        <dbReference type="ARBA" id="ARBA00023098"/>
    </source>
</evidence>
<dbReference type="AlphaFoldDB" id="A0A9W8JEA9"/>
<dbReference type="OrthoDB" id="10250191at2759"/>
<dbReference type="GO" id="GO:0008444">
    <property type="term" value="F:CDP-diacylglycerol-glycerol-3-phosphate 3-phosphatidyltransferase activity"/>
    <property type="evidence" value="ECO:0007669"/>
    <property type="project" value="UniProtKB-EC"/>
</dbReference>
<comment type="catalytic activity">
    <reaction evidence="7">
        <text>a CDP-1,2-diacyl-sn-glycerol + sn-glycerol 3-phosphate = a 1,2-diacyl-sn-glycero-3-phospho-(1'-sn-glycero-3'-phosphate) + CMP + H(+)</text>
        <dbReference type="Rhea" id="RHEA:12593"/>
        <dbReference type="ChEBI" id="CHEBI:15378"/>
        <dbReference type="ChEBI" id="CHEBI:57597"/>
        <dbReference type="ChEBI" id="CHEBI:58332"/>
        <dbReference type="ChEBI" id="CHEBI:60110"/>
        <dbReference type="ChEBI" id="CHEBI:60377"/>
        <dbReference type="EC" id="2.7.8.5"/>
    </reaction>
</comment>
<keyword evidence="7" id="KW-0496">Mitochondrion</keyword>
<keyword evidence="2 7" id="KW-0808">Transferase</keyword>
<keyword evidence="4 7" id="KW-0443">Lipid metabolism</keyword>
<evidence type="ECO:0000256" key="5">
    <source>
        <dbReference type="ARBA" id="ARBA00023209"/>
    </source>
</evidence>
<keyword evidence="5 7" id="KW-0594">Phospholipid biosynthesis</keyword>